<gene>
    <name evidence="1" type="ORF">JEFDOCMN_00192</name>
</gene>
<dbReference type="Proteomes" id="UP001057557">
    <property type="component" value="Segment"/>
</dbReference>
<keyword evidence="2" id="KW-1185">Reference proteome</keyword>
<name>A0A9E7J1Y1_9CAUD</name>
<reference evidence="1" key="1">
    <citation type="submission" date="2022-03" db="EMBL/GenBank/DDBJ databases">
        <title>Phage cocktails constrain the growth of Enterococcus.</title>
        <authorList>
            <person name="Wandro S."/>
        </authorList>
    </citation>
    <scope>NUCLEOTIDE SEQUENCE</scope>
</reference>
<accession>A0A9E7J1Y1</accession>
<protein>
    <submittedName>
        <fullName evidence="1">Uncharacterized protein</fullName>
    </submittedName>
</protein>
<dbReference type="EMBL" id="ON113170">
    <property type="protein sequence ID" value="UQT00730.1"/>
    <property type="molecule type" value="Genomic_DNA"/>
</dbReference>
<organism evidence="1 2">
    <name type="scientific">Enterococcus phage vB_OCPT_CCS1</name>
    <dbReference type="NCBI Taxonomy" id="2922323"/>
    <lineage>
        <taxon>Viruses</taxon>
        <taxon>Duplodnaviria</taxon>
        <taxon>Heunggongvirae</taxon>
        <taxon>Uroviricota</taxon>
        <taxon>Caudoviricetes</taxon>
        <taxon>Herelleviridae</taxon>
        <taxon>Brockvirinae</taxon>
        <taxon>Schiekvirus</taxon>
        <taxon>Schiekvirus Ccs1</taxon>
    </lineage>
</organism>
<proteinExistence type="predicted"/>
<evidence type="ECO:0000313" key="1">
    <source>
        <dbReference type="EMBL" id="UQT00730.1"/>
    </source>
</evidence>
<sequence>MKDMKDFKHRDDIDSDIFALLLKLTNISTSLFPGSILISTSHEK</sequence>
<evidence type="ECO:0000313" key="2">
    <source>
        <dbReference type="Proteomes" id="UP001057557"/>
    </source>
</evidence>